<dbReference type="AlphaFoldDB" id="A0A9P4Z1J0"/>
<dbReference type="FunFam" id="3.40.50.720:FF:000366">
    <property type="entry name" value="Protein FMP52, mitochondrial"/>
    <property type="match status" value="1"/>
</dbReference>
<feature type="region of interest" description="Disordered" evidence="7">
    <location>
        <begin position="35"/>
        <end position="54"/>
    </location>
</feature>
<accession>A0A9P4Z1J0</accession>
<evidence type="ECO:0000256" key="1">
    <source>
        <dbReference type="ARBA" id="ARBA00004450"/>
    </source>
</evidence>
<evidence type="ECO:0000259" key="8">
    <source>
        <dbReference type="Pfam" id="PF01370"/>
    </source>
</evidence>
<dbReference type="Gene3D" id="3.40.50.720">
    <property type="entry name" value="NAD(P)-binding Rossmann-like Domain"/>
    <property type="match status" value="1"/>
</dbReference>
<evidence type="ECO:0000256" key="6">
    <source>
        <dbReference type="ARBA" id="ARBA00023136"/>
    </source>
</evidence>
<dbReference type="SUPFAM" id="SSF51735">
    <property type="entry name" value="NAD(P)-binding Rossmann-fold domains"/>
    <property type="match status" value="1"/>
</dbReference>
<dbReference type="GO" id="GO:0005741">
    <property type="term" value="C:mitochondrial outer membrane"/>
    <property type="evidence" value="ECO:0007669"/>
    <property type="project" value="UniProtKB-SubCell"/>
</dbReference>
<dbReference type="GO" id="GO:0051170">
    <property type="term" value="P:import into nucleus"/>
    <property type="evidence" value="ECO:0007669"/>
    <property type="project" value="TreeGrafter"/>
</dbReference>
<dbReference type="Pfam" id="PF01370">
    <property type="entry name" value="Epimerase"/>
    <property type="match status" value="1"/>
</dbReference>
<proteinExistence type="inferred from homology"/>
<dbReference type="PANTHER" id="PTHR14097">
    <property type="entry name" value="OXIDOREDUCTASE HTATIP2"/>
    <property type="match status" value="1"/>
</dbReference>
<evidence type="ECO:0000256" key="5">
    <source>
        <dbReference type="ARBA" id="ARBA00023128"/>
    </source>
</evidence>
<keyword evidence="5" id="KW-0496">Mitochondrion</keyword>
<comment type="similarity">
    <text evidence="2">Belongs to the FMP52 family.</text>
</comment>
<name>A0A9P4Z1J0_9HYPO</name>
<evidence type="ECO:0000256" key="3">
    <source>
        <dbReference type="ARBA" id="ARBA00022787"/>
    </source>
</evidence>
<evidence type="ECO:0000256" key="4">
    <source>
        <dbReference type="ARBA" id="ARBA00022946"/>
    </source>
</evidence>
<dbReference type="OrthoDB" id="430436at2759"/>
<evidence type="ECO:0000256" key="2">
    <source>
        <dbReference type="ARBA" id="ARBA00006617"/>
    </source>
</evidence>
<protein>
    <submittedName>
        <fullName evidence="9">NAD dependent epimerase/dehydratase family</fullName>
    </submittedName>
</protein>
<reference evidence="9" key="1">
    <citation type="submission" date="2020-03" db="EMBL/GenBank/DDBJ databases">
        <title>Site-based positive gene gene selection in Geosmithia morbida across the United States reveals a broad range of putative effectors and factors for local host and environmental adapation.</title>
        <authorList>
            <person name="Onufrak A."/>
            <person name="Murdoch R.W."/>
            <person name="Gazis R."/>
            <person name="Huff M."/>
            <person name="Staton M."/>
            <person name="Klingeman W."/>
            <person name="Hadziabdic D."/>
        </authorList>
    </citation>
    <scope>NUCLEOTIDE SEQUENCE</scope>
    <source>
        <strain evidence="9">1262</strain>
    </source>
</reference>
<organism evidence="9 10">
    <name type="scientific">Geosmithia morbida</name>
    <dbReference type="NCBI Taxonomy" id="1094350"/>
    <lineage>
        <taxon>Eukaryota</taxon>
        <taxon>Fungi</taxon>
        <taxon>Dikarya</taxon>
        <taxon>Ascomycota</taxon>
        <taxon>Pezizomycotina</taxon>
        <taxon>Sordariomycetes</taxon>
        <taxon>Hypocreomycetidae</taxon>
        <taxon>Hypocreales</taxon>
        <taxon>Bionectriaceae</taxon>
        <taxon>Geosmithia</taxon>
    </lineage>
</organism>
<keyword evidence="6" id="KW-0472">Membrane</keyword>
<keyword evidence="4" id="KW-0809">Transit peptide</keyword>
<sequence length="238" mass="25026">MTSPIPAAVFGSTGLTGSFTLATLLTSESQWGPVHTISRRAPSNPTSSPSLNSVLESDTSKWASSLGSLSPVPQVVFSSVGTTRVAAGGLEQQWKIDHDLNIEIAKAAKAAGARTFVFISSGGTRGFATSSLPYSRMKNGVEDAVRDLDFDNAVILKPGFINGHREQDRIRNFEGLFQTVVGLLGKASTAAKDAISQDADVIGRAAVKAAELAAQGKAPAKFWLVSPAEIVKLGRKEE</sequence>
<feature type="domain" description="NAD-dependent epimerase/dehydratase" evidence="8">
    <location>
        <begin position="8"/>
        <end position="128"/>
    </location>
</feature>
<dbReference type="InterPro" id="IPR036291">
    <property type="entry name" value="NAD(P)-bd_dom_sf"/>
</dbReference>
<dbReference type="Proteomes" id="UP000749293">
    <property type="component" value="Unassembled WGS sequence"/>
</dbReference>
<comment type="subcellular location">
    <subcellularLocation>
        <location evidence="1">Mitochondrion outer membrane</location>
        <topology evidence="1">Peripheral membrane protein</topology>
    </subcellularLocation>
</comment>
<keyword evidence="10" id="KW-1185">Reference proteome</keyword>
<dbReference type="RefSeq" id="XP_035324230.1">
    <property type="nucleotide sequence ID" value="XM_035462806.1"/>
</dbReference>
<keyword evidence="3" id="KW-1000">Mitochondrion outer membrane</keyword>
<evidence type="ECO:0000313" key="9">
    <source>
        <dbReference type="EMBL" id="KAF4125578.1"/>
    </source>
</evidence>
<evidence type="ECO:0000256" key="7">
    <source>
        <dbReference type="SAM" id="MobiDB-lite"/>
    </source>
</evidence>
<feature type="compositionally biased region" description="Low complexity" evidence="7">
    <location>
        <begin position="42"/>
        <end position="53"/>
    </location>
</feature>
<comment type="caution">
    <text evidence="9">The sequence shown here is derived from an EMBL/GenBank/DDBJ whole genome shotgun (WGS) entry which is preliminary data.</text>
</comment>
<dbReference type="GeneID" id="55967052"/>
<dbReference type="PANTHER" id="PTHR14097:SF7">
    <property type="entry name" value="OXIDOREDUCTASE HTATIP2"/>
    <property type="match status" value="1"/>
</dbReference>
<gene>
    <name evidence="9" type="ORF">GMORB2_0822</name>
</gene>
<dbReference type="EMBL" id="JAANYQ010000002">
    <property type="protein sequence ID" value="KAF4125578.1"/>
    <property type="molecule type" value="Genomic_DNA"/>
</dbReference>
<dbReference type="InterPro" id="IPR001509">
    <property type="entry name" value="Epimerase_deHydtase"/>
</dbReference>
<evidence type="ECO:0000313" key="10">
    <source>
        <dbReference type="Proteomes" id="UP000749293"/>
    </source>
</evidence>